<comment type="similarity">
    <text evidence="2">Belongs to the cation transport ATPase (P-type) (TC 3.A.3) family. Type IIA subfamily.</text>
</comment>
<dbReference type="InterPro" id="IPR004014">
    <property type="entry name" value="ATPase_P-typ_cation-transptr_N"/>
</dbReference>
<feature type="transmembrane region" description="Helical" evidence="9">
    <location>
        <begin position="94"/>
        <end position="114"/>
    </location>
</feature>
<protein>
    <submittedName>
        <fullName evidence="11">Cation-transporting ATPase</fullName>
        <ecNumber evidence="11">3.6.3.-</ecNumber>
    </submittedName>
</protein>
<feature type="transmembrane region" description="Helical" evidence="9">
    <location>
        <begin position="895"/>
        <end position="914"/>
    </location>
</feature>
<keyword evidence="11" id="KW-0378">Hydrolase</keyword>
<feature type="transmembrane region" description="Helical" evidence="9">
    <location>
        <begin position="862"/>
        <end position="883"/>
    </location>
</feature>
<dbReference type="InterPro" id="IPR006068">
    <property type="entry name" value="ATPase_P-typ_cation-transptr_C"/>
</dbReference>
<dbReference type="GO" id="GO:0030007">
    <property type="term" value="P:intracellular potassium ion homeostasis"/>
    <property type="evidence" value="ECO:0007669"/>
    <property type="project" value="TreeGrafter"/>
</dbReference>
<accession>A0AAN1VR60</accession>
<dbReference type="GO" id="GO:0005524">
    <property type="term" value="F:ATP binding"/>
    <property type="evidence" value="ECO:0007669"/>
    <property type="project" value="UniProtKB-KW"/>
</dbReference>
<evidence type="ECO:0000256" key="8">
    <source>
        <dbReference type="ARBA" id="ARBA00023136"/>
    </source>
</evidence>
<reference evidence="11 12" key="1">
    <citation type="submission" date="2011-01" db="EMBL/GenBank/DDBJ databases">
        <title>Whole genome sequence of Tetragenococcus halophilus NBRC 12172.</title>
        <authorList>
            <person name="Nakazawa H."/>
            <person name="Omata S."/>
            <person name="Koga C."/>
            <person name="Watanabe Y."/>
            <person name="Katano Y."/>
            <person name="Ito N."/>
            <person name="Tsukatani N."/>
            <person name="Ankai A."/>
            <person name="Oguchi A."/>
            <person name="Fukui S."/>
            <person name="Yashiro I."/>
            <person name="Kamata S."/>
            <person name="Hashimoto Y."/>
            <person name="Yamazaki J."/>
            <person name="Taguchi H."/>
            <person name="Tanaka A."/>
            <person name="Koyama T."/>
            <person name="Ichige A."/>
            <person name="Hanya Y."/>
            <person name="Tanikawa S."/>
            <person name="Yamazaki S."/>
            <person name="Fujita N."/>
        </authorList>
    </citation>
    <scope>NUCLEOTIDE SEQUENCE [LARGE SCALE GENOMIC DNA]</scope>
    <source>
        <strain evidence="12">DSM 20338 / JCM 20259 / NCIMB 9735 / NBRC 12172</strain>
    </source>
</reference>
<keyword evidence="4" id="KW-0547">Nucleotide-binding</keyword>
<dbReference type="GO" id="GO:0005391">
    <property type="term" value="F:P-type sodium:potassium-exchanging transporter activity"/>
    <property type="evidence" value="ECO:0007669"/>
    <property type="project" value="TreeGrafter"/>
</dbReference>
<dbReference type="FunFam" id="3.40.50.1000:FF:000001">
    <property type="entry name" value="Phospholipid-transporting ATPase IC"/>
    <property type="match status" value="1"/>
</dbReference>
<feature type="transmembrane region" description="Helical" evidence="9">
    <location>
        <begin position="63"/>
        <end position="82"/>
    </location>
</feature>
<keyword evidence="6" id="KW-1278">Translocase</keyword>
<dbReference type="PRINTS" id="PR00120">
    <property type="entry name" value="HATPASE"/>
</dbReference>
<dbReference type="Pfam" id="PF00122">
    <property type="entry name" value="E1-E2_ATPase"/>
    <property type="match status" value="1"/>
</dbReference>
<dbReference type="GO" id="GO:0036376">
    <property type="term" value="P:sodium ion export across plasma membrane"/>
    <property type="evidence" value="ECO:0007669"/>
    <property type="project" value="TreeGrafter"/>
</dbReference>
<dbReference type="GO" id="GO:0005886">
    <property type="term" value="C:plasma membrane"/>
    <property type="evidence" value="ECO:0007669"/>
    <property type="project" value="TreeGrafter"/>
</dbReference>
<feature type="transmembrane region" description="Helical" evidence="9">
    <location>
        <begin position="293"/>
        <end position="318"/>
    </location>
</feature>
<dbReference type="Pfam" id="PF00690">
    <property type="entry name" value="Cation_ATPase_N"/>
    <property type="match status" value="1"/>
</dbReference>
<keyword evidence="7 9" id="KW-1133">Transmembrane helix</keyword>
<evidence type="ECO:0000256" key="3">
    <source>
        <dbReference type="ARBA" id="ARBA00022692"/>
    </source>
</evidence>
<dbReference type="Pfam" id="PF00689">
    <property type="entry name" value="Cation_ATPase_C"/>
    <property type="match status" value="1"/>
</dbReference>
<feature type="transmembrane region" description="Helical" evidence="9">
    <location>
        <begin position="799"/>
        <end position="819"/>
    </location>
</feature>
<dbReference type="PRINTS" id="PR00119">
    <property type="entry name" value="CATATPASE"/>
</dbReference>
<dbReference type="InterPro" id="IPR023298">
    <property type="entry name" value="ATPase_P-typ_TM_dom_sf"/>
</dbReference>
<dbReference type="NCBIfam" id="TIGR01494">
    <property type="entry name" value="ATPase_P-type"/>
    <property type="match status" value="2"/>
</dbReference>
<sequence length="923" mass="101071">MKKVKLYQQPKEQVMEDFQVDLENGLTDEQVTQQREKYGENKLPEKKEDPYWKVFLKNFKEPIVIVLMGAIVLSLLNAFHDIQIQGNMETGYESLYEAAAIFILIIINAFLGFWQEISARKSLNALKEMNSRHTTVLRNGKWQTIPVNEMVVGDVVSNQVGDFVEADIRWLDVNELQVIESHLTGEADAIEKDTEAISEDVELGDRTNMGFSGSTVSNGQGVGVVVAAGANTELGNIAQMIESVETKPSPLQNTVNRLTKTLMVVSGIIVIFTIITGIIQAGELSFESIGSVLSTSIALAVASIPDALPAVLSIVLTIGASSMAKNKGLIKSLNSVETLGATSYICSDKTGTLTKNEMTVVQYYANGHKYEVSGLGYNPNGEIKNQDNDDPVATSKAFLYGAVLCNDSSVQENDNGEYTPLGTPTEVALTVLGKKVNISRENLQQDKEIVRTLPFSSSRKMMSVVVKEKSGKYTLYIKGAPDVMINRSSGILKDGEVDQTEEEKNNFMSIVDDYADDALRTLAVGQKEITEDEAMNGTTDTLEHSFVLTGVAGIIDPSREEVKVSVQTLHNANVEVVMITGDHEKTARAIAYDLGIVDSKSAPVVKGVEIEKMSDDELYETVKETNVYARVSPEHKQRIVKQLQNYGQITAMTGDGVNDAPALRVSDIGIAMGVAGTEVTKDSADLVLLDDKFTTIENAVKSGRTIYGNIKNFIRHELTTNVAEVLSILIGLLFFTQTIGNVPGATPTLSALMVLWVNMISDAVPSFSLGYDVPEANIMDEDPRDPNESVLANYTWSRVLIRGFFMGLLVFVAFLWAAHQGMGSSEAQTVAFLTLVYGQLWHVFDARSTRTLFERSPFENKYLVAAVLFAGITSFLVTIIPFFNTVMGTAPLDGYVYLMVLFIPALPTLILSGIKELFGVKIW</sequence>
<comment type="subcellular location">
    <subcellularLocation>
        <location evidence="1">Membrane</location>
        <topology evidence="1">Multi-pass membrane protein</topology>
    </subcellularLocation>
</comment>
<keyword evidence="5" id="KW-0067">ATP-binding</keyword>
<dbReference type="Gene3D" id="3.40.1110.10">
    <property type="entry name" value="Calcium-transporting ATPase, cytoplasmic domain N"/>
    <property type="match status" value="1"/>
</dbReference>
<gene>
    <name evidence="11" type="ordered locus">TEH_14180</name>
</gene>
<evidence type="ECO:0000256" key="2">
    <source>
        <dbReference type="ARBA" id="ARBA00005675"/>
    </source>
</evidence>
<dbReference type="SFLD" id="SFLDF00027">
    <property type="entry name" value="p-type_atpase"/>
    <property type="match status" value="1"/>
</dbReference>
<dbReference type="EC" id="3.6.3.-" evidence="11"/>
<dbReference type="InterPro" id="IPR023299">
    <property type="entry name" value="ATPase_P-typ_cyto_dom_N"/>
</dbReference>
<dbReference type="Pfam" id="PF13246">
    <property type="entry name" value="Cation_ATPase"/>
    <property type="match status" value="1"/>
</dbReference>
<organism evidence="11 12">
    <name type="scientific">Tetragenococcus halophilus (strain DSM 20338 / JCM 20259 / NCIMB 9735 / NBRC 12172)</name>
    <name type="common">Pediococcus halophilus</name>
    <dbReference type="NCBI Taxonomy" id="945021"/>
    <lineage>
        <taxon>Bacteria</taxon>
        <taxon>Bacillati</taxon>
        <taxon>Bacillota</taxon>
        <taxon>Bacilli</taxon>
        <taxon>Lactobacillales</taxon>
        <taxon>Enterococcaceae</taxon>
        <taxon>Tetragenococcus</taxon>
    </lineage>
</organism>
<dbReference type="SUPFAM" id="SSF81653">
    <property type="entry name" value="Calcium ATPase, transduction domain A"/>
    <property type="match status" value="1"/>
</dbReference>
<dbReference type="InterPro" id="IPR050510">
    <property type="entry name" value="Cation_transp_ATPase_P-type"/>
</dbReference>
<evidence type="ECO:0000313" key="11">
    <source>
        <dbReference type="EMBL" id="BAK94745.1"/>
    </source>
</evidence>
<dbReference type="InterPro" id="IPR044492">
    <property type="entry name" value="P_typ_ATPase_HD_dom"/>
</dbReference>
<dbReference type="Gene3D" id="1.20.1110.10">
    <property type="entry name" value="Calcium-transporting ATPase, transmembrane domain"/>
    <property type="match status" value="1"/>
</dbReference>
<evidence type="ECO:0000256" key="7">
    <source>
        <dbReference type="ARBA" id="ARBA00022989"/>
    </source>
</evidence>
<dbReference type="AlphaFoldDB" id="A0AAN1VR60"/>
<dbReference type="GO" id="GO:1902600">
    <property type="term" value="P:proton transmembrane transport"/>
    <property type="evidence" value="ECO:0007669"/>
    <property type="project" value="TreeGrafter"/>
</dbReference>
<dbReference type="SUPFAM" id="SSF81660">
    <property type="entry name" value="Metal cation-transporting ATPase, ATP-binding domain N"/>
    <property type="match status" value="1"/>
</dbReference>
<dbReference type="InterPro" id="IPR023214">
    <property type="entry name" value="HAD_sf"/>
</dbReference>
<dbReference type="KEGG" id="thl:TEH_14180"/>
<feature type="domain" description="Cation-transporting P-type ATPase N-terminal" evidence="10">
    <location>
        <begin position="5"/>
        <end position="79"/>
    </location>
</feature>
<dbReference type="SUPFAM" id="SSF81665">
    <property type="entry name" value="Calcium ATPase, transmembrane domain M"/>
    <property type="match status" value="1"/>
</dbReference>
<evidence type="ECO:0000256" key="1">
    <source>
        <dbReference type="ARBA" id="ARBA00004141"/>
    </source>
</evidence>
<dbReference type="Proteomes" id="UP000002663">
    <property type="component" value="Chromosome"/>
</dbReference>
<feature type="transmembrane region" description="Helical" evidence="9">
    <location>
        <begin position="262"/>
        <end position="281"/>
    </location>
</feature>
<dbReference type="Gene3D" id="3.40.50.1000">
    <property type="entry name" value="HAD superfamily/HAD-like"/>
    <property type="match status" value="1"/>
</dbReference>
<dbReference type="GO" id="GO:0016887">
    <property type="term" value="F:ATP hydrolysis activity"/>
    <property type="evidence" value="ECO:0007669"/>
    <property type="project" value="InterPro"/>
</dbReference>
<evidence type="ECO:0000256" key="4">
    <source>
        <dbReference type="ARBA" id="ARBA00022741"/>
    </source>
</evidence>
<dbReference type="SFLD" id="SFLDG00002">
    <property type="entry name" value="C1.7:_P-type_atpase_like"/>
    <property type="match status" value="1"/>
</dbReference>
<keyword evidence="8 9" id="KW-0472">Membrane</keyword>
<dbReference type="SMART" id="SM00831">
    <property type="entry name" value="Cation_ATPase_N"/>
    <property type="match status" value="1"/>
</dbReference>
<feature type="transmembrane region" description="Helical" evidence="9">
    <location>
        <begin position="825"/>
        <end position="841"/>
    </location>
</feature>
<dbReference type="SFLD" id="SFLDS00003">
    <property type="entry name" value="Haloacid_Dehalogenase"/>
    <property type="match status" value="1"/>
</dbReference>
<dbReference type="Gene3D" id="2.70.150.10">
    <property type="entry name" value="Calcium-transporting ATPase, cytoplasmic transduction domain A"/>
    <property type="match status" value="1"/>
</dbReference>
<evidence type="ECO:0000259" key="10">
    <source>
        <dbReference type="SMART" id="SM00831"/>
    </source>
</evidence>
<dbReference type="InterPro" id="IPR008250">
    <property type="entry name" value="ATPase_P-typ_transduc_dom_A_sf"/>
</dbReference>
<dbReference type="InterPro" id="IPR001757">
    <property type="entry name" value="P_typ_ATPase"/>
</dbReference>
<proteinExistence type="inferred from homology"/>
<dbReference type="InterPro" id="IPR018303">
    <property type="entry name" value="ATPase_P-typ_P_site"/>
</dbReference>
<dbReference type="FunFam" id="3.40.50.1000:FF:000028">
    <property type="entry name" value="Calcium-transporting P-type ATPase, putative"/>
    <property type="match status" value="1"/>
</dbReference>
<dbReference type="GO" id="GO:1990573">
    <property type="term" value="P:potassium ion import across plasma membrane"/>
    <property type="evidence" value="ECO:0007669"/>
    <property type="project" value="TreeGrafter"/>
</dbReference>
<evidence type="ECO:0000313" key="12">
    <source>
        <dbReference type="Proteomes" id="UP000002663"/>
    </source>
</evidence>
<name>A0AAN1VR60_TETHN</name>
<keyword evidence="3 9" id="KW-0812">Transmembrane</keyword>
<evidence type="ECO:0000256" key="6">
    <source>
        <dbReference type="ARBA" id="ARBA00022967"/>
    </source>
</evidence>
<dbReference type="InterPro" id="IPR036412">
    <property type="entry name" value="HAD-like_sf"/>
</dbReference>
<dbReference type="PROSITE" id="PS00154">
    <property type="entry name" value="ATPASE_E1_E2"/>
    <property type="match status" value="1"/>
</dbReference>
<dbReference type="PANTHER" id="PTHR43294:SF20">
    <property type="entry name" value="P-TYPE ATPASE"/>
    <property type="match status" value="1"/>
</dbReference>
<dbReference type="PANTHER" id="PTHR43294">
    <property type="entry name" value="SODIUM/POTASSIUM-TRANSPORTING ATPASE SUBUNIT ALPHA"/>
    <property type="match status" value="1"/>
</dbReference>
<dbReference type="InterPro" id="IPR059000">
    <property type="entry name" value="ATPase_P-type_domA"/>
</dbReference>
<evidence type="ECO:0000256" key="5">
    <source>
        <dbReference type="ARBA" id="ARBA00022840"/>
    </source>
</evidence>
<dbReference type="SUPFAM" id="SSF56784">
    <property type="entry name" value="HAD-like"/>
    <property type="match status" value="1"/>
</dbReference>
<dbReference type="EMBL" id="AP012046">
    <property type="protein sequence ID" value="BAK94745.1"/>
    <property type="molecule type" value="Genomic_DNA"/>
</dbReference>
<dbReference type="GO" id="GO:0006883">
    <property type="term" value="P:intracellular sodium ion homeostasis"/>
    <property type="evidence" value="ECO:0007669"/>
    <property type="project" value="TreeGrafter"/>
</dbReference>
<evidence type="ECO:0000256" key="9">
    <source>
        <dbReference type="SAM" id="Phobius"/>
    </source>
</evidence>